<reference evidence="3" key="1">
    <citation type="submission" date="2018-01" db="EMBL/GenBank/DDBJ databases">
        <authorList>
            <person name="Mao J.F."/>
        </authorList>
    </citation>
    <scope>NUCLEOTIDE SEQUENCE</scope>
    <source>
        <strain evidence="3">Huo1</strain>
        <tissue evidence="3">Leaf</tissue>
    </source>
</reference>
<proteinExistence type="inferred from homology"/>
<feature type="transmembrane region" description="Helical" evidence="2">
    <location>
        <begin position="151"/>
        <end position="172"/>
    </location>
</feature>
<evidence type="ECO:0000256" key="1">
    <source>
        <dbReference type="ARBA" id="ARBA00044504"/>
    </source>
</evidence>
<organism evidence="3">
    <name type="scientific">Salvia splendens</name>
    <name type="common">Scarlet sage</name>
    <dbReference type="NCBI Taxonomy" id="180675"/>
    <lineage>
        <taxon>Eukaryota</taxon>
        <taxon>Viridiplantae</taxon>
        <taxon>Streptophyta</taxon>
        <taxon>Embryophyta</taxon>
        <taxon>Tracheophyta</taxon>
        <taxon>Spermatophyta</taxon>
        <taxon>Magnoliopsida</taxon>
        <taxon>eudicotyledons</taxon>
        <taxon>Gunneridae</taxon>
        <taxon>Pentapetalae</taxon>
        <taxon>asterids</taxon>
        <taxon>lamiids</taxon>
        <taxon>Lamiales</taxon>
        <taxon>Lamiaceae</taxon>
        <taxon>Nepetoideae</taxon>
        <taxon>Mentheae</taxon>
        <taxon>Salviinae</taxon>
        <taxon>Salvia</taxon>
        <taxon>Salvia subgen. Calosphace</taxon>
        <taxon>core Calosphace</taxon>
    </lineage>
</organism>
<keyword evidence="2" id="KW-1133">Transmembrane helix</keyword>
<accession>A0A8X8YA32</accession>
<keyword evidence="2" id="KW-0472">Membrane</keyword>
<reference evidence="3" key="2">
    <citation type="submission" date="2020-08" db="EMBL/GenBank/DDBJ databases">
        <title>Plant Genome Project.</title>
        <authorList>
            <person name="Zhang R.-G."/>
        </authorList>
    </citation>
    <scope>NUCLEOTIDE SEQUENCE</scope>
    <source>
        <strain evidence="3">Huo1</strain>
        <tissue evidence="3">Leaf</tissue>
    </source>
</reference>
<feature type="transmembrane region" description="Helical" evidence="2">
    <location>
        <begin position="178"/>
        <end position="199"/>
    </location>
</feature>
<gene>
    <name evidence="3" type="ORF">SASPL_106895</name>
</gene>
<feature type="transmembrane region" description="Helical" evidence="2">
    <location>
        <begin position="226"/>
        <end position="247"/>
    </location>
</feature>
<dbReference type="InterPro" id="IPR036259">
    <property type="entry name" value="MFS_trans_sf"/>
</dbReference>
<feature type="transmembrane region" description="Helical" evidence="2">
    <location>
        <begin position="333"/>
        <end position="351"/>
    </location>
</feature>
<evidence type="ECO:0000256" key="2">
    <source>
        <dbReference type="SAM" id="Phobius"/>
    </source>
</evidence>
<dbReference type="SUPFAM" id="SSF103473">
    <property type="entry name" value="MFS general substrate transporter"/>
    <property type="match status" value="1"/>
</dbReference>
<feature type="transmembrane region" description="Helical" evidence="2">
    <location>
        <begin position="106"/>
        <end position="131"/>
    </location>
</feature>
<feature type="transmembrane region" description="Helical" evidence="2">
    <location>
        <begin position="80"/>
        <end position="100"/>
    </location>
</feature>
<dbReference type="AlphaFoldDB" id="A0A8X8YA32"/>
<protein>
    <submittedName>
        <fullName evidence="3">Uncharacterized protein</fullName>
    </submittedName>
</protein>
<dbReference type="OrthoDB" id="975446at2759"/>
<dbReference type="PANTHER" id="PTHR11654">
    <property type="entry name" value="OLIGOPEPTIDE TRANSPORTER-RELATED"/>
    <property type="match status" value="1"/>
</dbReference>
<dbReference type="Proteomes" id="UP000298416">
    <property type="component" value="Unassembled WGS sequence"/>
</dbReference>
<feature type="transmembrane region" description="Helical" evidence="2">
    <location>
        <begin position="412"/>
        <end position="433"/>
    </location>
</feature>
<feature type="transmembrane region" description="Helical" evidence="2">
    <location>
        <begin position="378"/>
        <end position="400"/>
    </location>
</feature>
<feature type="transmembrane region" description="Helical" evidence="2">
    <location>
        <begin position="299"/>
        <end position="321"/>
    </location>
</feature>
<keyword evidence="2" id="KW-0812">Transmembrane</keyword>
<dbReference type="Gene3D" id="1.20.1250.20">
    <property type="entry name" value="MFS general substrate transporter like domains"/>
    <property type="match status" value="2"/>
</dbReference>
<keyword evidence="4" id="KW-1185">Reference proteome</keyword>
<evidence type="ECO:0000313" key="4">
    <source>
        <dbReference type="Proteomes" id="UP000298416"/>
    </source>
</evidence>
<evidence type="ECO:0000313" key="3">
    <source>
        <dbReference type="EMBL" id="KAG6428856.1"/>
    </source>
</evidence>
<comment type="caution">
    <text evidence="3">The sequence shown here is derived from an EMBL/GenBank/DDBJ whole genome shotgun (WGS) entry which is preliminary data.</text>
</comment>
<sequence>MELVRPKYKPILLIIGLIWIFKMVEKTLLNISITRLTSTGVEYDLRNVVVVVSLHQAIRDISTVVFTYTVGVCTHRLGRYLMVVFPTTAFTIGLVLSFLVPGSMGLWFFFPAMVVMALAQAALTVTLKAFLDDQFRPKYDDDERKLHTESLWTCVSFLAAVFALFEPSMGLHLKKLELLLFILMGFIFLLFLLGFNCYYDDEGRSFNFKLPATSATTVKYPVNLKLLWVSLPILSLVSASGSTFFLLEANTLVRGNLTYILMLDNVTRFMEFVVREASKRVVKKLKDRQKHPHNLQKMEMVRIAFAVCCCPLCCNIAVMTATHRKYETAGTMSVFWLTPQFFLLGLMAGLAKDGFRSLYESQVEPHQLKKYGSALGDLGSGVGSLLNILCIVIFGWHFNWFQNNIADSSLNMYYILLSNLSVTHVIIYLPAVLRYIGPSLFLLSDEKLEVKLLMLKEQGENSCQLGTEKVLEC</sequence>
<comment type="similarity">
    <text evidence="1">Belongs to the major facilitator superfamily. Phosphate:H(+) symporter (TC 2.A.1.9) family.</text>
</comment>
<dbReference type="EMBL" id="PNBA02000003">
    <property type="protein sequence ID" value="KAG6428856.1"/>
    <property type="molecule type" value="Genomic_DNA"/>
</dbReference>
<name>A0A8X8YA32_SALSN</name>